<dbReference type="Gene3D" id="3.40.50.720">
    <property type="entry name" value="NAD(P)-binding Rossmann-like Domain"/>
    <property type="match status" value="1"/>
</dbReference>
<dbReference type="InterPro" id="IPR036291">
    <property type="entry name" value="NAD(P)-bd_dom_sf"/>
</dbReference>
<dbReference type="FunCoup" id="A0A0V1ATI1">
    <property type="interactions" value="990"/>
</dbReference>
<dbReference type="InParanoid" id="A0A0V1ATI1"/>
<dbReference type="PANTHER" id="PTHR11606">
    <property type="entry name" value="GLUTAMATE DEHYDROGENASE"/>
    <property type="match status" value="1"/>
</dbReference>
<name>A0A0V1ATI1_TRISP</name>
<dbReference type="CDD" id="cd01076">
    <property type="entry name" value="NAD_bind_1_Glu_DH"/>
    <property type="match status" value="1"/>
</dbReference>
<comment type="caution">
    <text evidence="10">The sequence shown here is derived from an EMBL/GenBank/DDBJ whole genome shotgun (WGS) entry which is preliminary data.</text>
</comment>
<dbReference type="InterPro" id="IPR046346">
    <property type="entry name" value="Aminoacid_DH-like_N_sf"/>
</dbReference>
<organism evidence="10 11">
    <name type="scientific">Trichinella spiralis</name>
    <name type="common">Trichina worm</name>
    <dbReference type="NCBI Taxonomy" id="6334"/>
    <lineage>
        <taxon>Eukaryota</taxon>
        <taxon>Metazoa</taxon>
        <taxon>Ecdysozoa</taxon>
        <taxon>Nematoda</taxon>
        <taxon>Enoplea</taxon>
        <taxon>Dorylaimia</taxon>
        <taxon>Trichinellida</taxon>
        <taxon>Trichinellidae</taxon>
        <taxon>Trichinella</taxon>
    </lineage>
</organism>
<dbReference type="Gene3D" id="3.40.50.10860">
    <property type="entry name" value="Leucine Dehydrogenase, chain A, domain 1"/>
    <property type="match status" value="1"/>
</dbReference>
<evidence type="ECO:0000259" key="9">
    <source>
        <dbReference type="SMART" id="SM00839"/>
    </source>
</evidence>
<comment type="catalytic activity">
    <reaction evidence="7">
        <text>L-glutamate + NADP(+) + H2O = 2-oxoglutarate + NH4(+) + NADPH + H(+)</text>
        <dbReference type="Rhea" id="RHEA:11612"/>
        <dbReference type="ChEBI" id="CHEBI:15377"/>
        <dbReference type="ChEBI" id="CHEBI:15378"/>
        <dbReference type="ChEBI" id="CHEBI:16810"/>
        <dbReference type="ChEBI" id="CHEBI:28938"/>
        <dbReference type="ChEBI" id="CHEBI:29985"/>
        <dbReference type="ChEBI" id="CHEBI:57783"/>
        <dbReference type="ChEBI" id="CHEBI:58349"/>
        <dbReference type="EC" id="1.4.1.3"/>
    </reaction>
</comment>
<evidence type="ECO:0000313" key="11">
    <source>
        <dbReference type="Proteomes" id="UP000054776"/>
    </source>
</evidence>
<keyword evidence="4 8" id="KW-0560">Oxidoreductase</keyword>
<feature type="domain" description="Glutamate/phenylalanine/leucine/valine/L-tryptophan dehydrogenase C-terminal" evidence="9">
    <location>
        <begin position="246"/>
        <end position="541"/>
    </location>
</feature>
<dbReference type="Proteomes" id="UP000054776">
    <property type="component" value="Unassembled WGS sequence"/>
</dbReference>
<dbReference type="GO" id="GO:0005739">
    <property type="term" value="C:mitochondrion"/>
    <property type="evidence" value="ECO:0007669"/>
    <property type="project" value="UniProtKB-SubCell"/>
</dbReference>
<dbReference type="PRINTS" id="PR00082">
    <property type="entry name" value="GLFDHDRGNASE"/>
</dbReference>
<dbReference type="InterPro" id="IPR006097">
    <property type="entry name" value="Glu/Leu/Phe/Val/Trp_DH_dimer"/>
</dbReference>
<evidence type="ECO:0000256" key="3">
    <source>
        <dbReference type="ARBA" id="ARBA00012889"/>
    </source>
</evidence>
<evidence type="ECO:0000256" key="7">
    <source>
        <dbReference type="ARBA" id="ARBA00048577"/>
    </source>
</evidence>
<dbReference type="SUPFAM" id="SSF53223">
    <property type="entry name" value="Aminoacid dehydrogenase-like, N-terminal domain"/>
    <property type="match status" value="1"/>
</dbReference>
<dbReference type="Pfam" id="PF02812">
    <property type="entry name" value="ELFV_dehydrog_N"/>
    <property type="match status" value="1"/>
</dbReference>
<keyword evidence="11" id="KW-1185">Reference proteome</keyword>
<reference evidence="10 11" key="1">
    <citation type="submission" date="2015-01" db="EMBL/GenBank/DDBJ databases">
        <title>Evolution of Trichinella species and genotypes.</title>
        <authorList>
            <person name="Korhonen P.K."/>
            <person name="Edoardo P."/>
            <person name="Giuseppe L.R."/>
            <person name="Gasser R.B."/>
        </authorList>
    </citation>
    <scope>NUCLEOTIDE SEQUENCE [LARGE SCALE GENOMIC DNA]</scope>
    <source>
        <strain evidence="10">ISS3</strain>
    </source>
</reference>
<evidence type="ECO:0000256" key="1">
    <source>
        <dbReference type="ARBA" id="ARBA00004173"/>
    </source>
</evidence>
<dbReference type="OrthoDB" id="6718861at2759"/>
<evidence type="ECO:0000256" key="8">
    <source>
        <dbReference type="RuleBase" id="RU004417"/>
    </source>
</evidence>
<evidence type="ECO:0000256" key="5">
    <source>
        <dbReference type="ARBA" id="ARBA00023128"/>
    </source>
</evidence>
<dbReference type="GO" id="GO:0006538">
    <property type="term" value="P:L-glutamate catabolic process"/>
    <property type="evidence" value="ECO:0007669"/>
    <property type="project" value="TreeGrafter"/>
</dbReference>
<dbReference type="Pfam" id="PF00208">
    <property type="entry name" value="ELFV_dehydrog"/>
    <property type="match status" value="1"/>
</dbReference>
<dbReference type="InterPro" id="IPR006095">
    <property type="entry name" value="Glu/Leu/Phe/Val/Trp_DH"/>
</dbReference>
<comment type="subcellular location">
    <subcellularLocation>
        <location evidence="1">Mitochondrion</location>
    </subcellularLocation>
</comment>
<evidence type="ECO:0000256" key="4">
    <source>
        <dbReference type="ARBA" id="ARBA00023002"/>
    </source>
</evidence>
<dbReference type="InterPro" id="IPR033922">
    <property type="entry name" value="NAD_bind_Glu_DH"/>
</dbReference>
<dbReference type="AlphaFoldDB" id="A0A0V1ATI1"/>
<gene>
    <name evidence="10" type="primary">GLUD2</name>
    <name evidence="10" type="ORF">T01_1956</name>
</gene>
<evidence type="ECO:0000256" key="2">
    <source>
        <dbReference type="ARBA" id="ARBA00006382"/>
    </source>
</evidence>
<protein>
    <recommendedName>
        <fullName evidence="3">glutamate dehydrogenase [NAD(P)(+)]</fullName>
        <ecNumber evidence="3">1.4.1.3</ecNumber>
    </recommendedName>
</protein>
<comment type="catalytic activity">
    <reaction evidence="6">
        <text>L-glutamate + NAD(+) + H2O = 2-oxoglutarate + NH4(+) + NADH + H(+)</text>
        <dbReference type="Rhea" id="RHEA:15133"/>
        <dbReference type="ChEBI" id="CHEBI:15377"/>
        <dbReference type="ChEBI" id="CHEBI:15378"/>
        <dbReference type="ChEBI" id="CHEBI:16810"/>
        <dbReference type="ChEBI" id="CHEBI:28938"/>
        <dbReference type="ChEBI" id="CHEBI:29985"/>
        <dbReference type="ChEBI" id="CHEBI:57540"/>
        <dbReference type="ChEBI" id="CHEBI:57945"/>
        <dbReference type="EC" id="1.4.1.3"/>
    </reaction>
</comment>
<dbReference type="PANTHER" id="PTHR11606:SF13">
    <property type="entry name" value="GLUTAMATE DEHYDROGENASE 1, MITOCHONDRIAL"/>
    <property type="match status" value="1"/>
</dbReference>
<accession>A0A0V1ATI1</accession>
<dbReference type="EMBL" id="JYDH01000225">
    <property type="protein sequence ID" value="KRY27982.1"/>
    <property type="molecule type" value="Genomic_DNA"/>
</dbReference>
<dbReference type="SUPFAM" id="SSF51735">
    <property type="entry name" value="NAD(P)-binding Rossmann-fold domains"/>
    <property type="match status" value="1"/>
</dbReference>
<sequence>MHSACATFAQMNKLLLAGRQYYTTAGLRQQAIRSNVERATTASSVQEPTYFEMVEHFIDKSSRLVERRLRAEKHLPLSELKFRLGVLKKIKIPESVTKFNFPIIRDNGDVELIHAWRCQHSRHLNPCKGGIRYAPDVEENEVKALASLMTIKCAVVDVPFGGAKGGVRIEPSKYSKGELERITRKLATEFTEKGYLGPACDVPAPDMGTGEQEMAWIASTYASIRGHVDKDAYACVTGKPINIGGINGRQEATGKGIWNALNIFLHNEEYMKKVSLNTGFLDKTFVVQGFGNVGSNAAAFLVQSGARCVGVIERNCAVYNANGLNLAELQAYKKQNGSIVGYCGAETSRAKEKDLILFANCDLLIPAAVERVIDASNAEKINAKIIVEAANGPITPVADRILREKNVLIIPDIYANAGGVTVSYFEWLKNLNHVQFGRMTPYLSGETNRLLLESIQKLAHLSKVNDASFLEVISKLSTILDNETEALNESSIVEFALSQTMQQSAKEIIATAKQYNLDMDLRTAAYVNAIEKILNHYERVENRREKIPGERMPMLHLDVILKTNTGQRHKLATTFAIMNRVIVKMGQKKTTIKDFDDDPDFTTWKDATIMKGTPHLFSFFTNPKCFTEAVISASGISSPGFFKLKKSTHVYHLDKALQCPSVQEPQVLRMFFLKVFHLQSFAELSSHQLQLK</sequence>
<dbReference type="EC" id="1.4.1.3" evidence="3"/>
<dbReference type="GO" id="GO:0004352">
    <property type="term" value="F:glutamate dehydrogenase (NAD+) activity"/>
    <property type="evidence" value="ECO:0007669"/>
    <property type="project" value="TreeGrafter"/>
</dbReference>
<dbReference type="SMART" id="SM00839">
    <property type="entry name" value="ELFV_dehydrog"/>
    <property type="match status" value="1"/>
</dbReference>
<comment type="similarity">
    <text evidence="2 8">Belongs to the Glu/Leu/Phe/Val dehydrogenases family.</text>
</comment>
<dbReference type="STRING" id="6334.A0A0V1ATI1"/>
<evidence type="ECO:0000256" key="6">
    <source>
        <dbReference type="ARBA" id="ARBA00047867"/>
    </source>
</evidence>
<evidence type="ECO:0000313" key="10">
    <source>
        <dbReference type="EMBL" id="KRY27982.1"/>
    </source>
</evidence>
<proteinExistence type="inferred from homology"/>
<dbReference type="InterPro" id="IPR006096">
    <property type="entry name" value="Glu/Leu/Phe/Val/Trp_DH_C"/>
</dbReference>
<keyword evidence="5" id="KW-0496">Mitochondrion</keyword>
<dbReference type="FunFam" id="3.40.50.720:FF:000100">
    <property type="entry name" value="Glutamate dehydrogenase 1, mitochondrial"/>
    <property type="match status" value="1"/>
</dbReference>